<keyword evidence="2" id="KW-1185">Reference proteome</keyword>
<organism evidence="1 2">
    <name type="scientific">Psychromarinibacter halotolerans</name>
    <dbReference type="NCBI Taxonomy" id="1775175"/>
    <lineage>
        <taxon>Bacteria</taxon>
        <taxon>Pseudomonadati</taxon>
        <taxon>Pseudomonadota</taxon>
        <taxon>Alphaproteobacteria</taxon>
        <taxon>Rhodobacterales</taxon>
        <taxon>Paracoccaceae</taxon>
        <taxon>Psychromarinibacter</taxon>
    </lineage>
</organism>
<dbReference type="Proteomes" id="UP001595632">
    <property type="component" value="Unassembled WGS sequence"/>
</dbReference>
<sequence>MALAATAADALAPPPPCYWDGAAGRFVPLGQETATMDPAFLSEAGDGFAVLEVFHSDTGKPDRYVLQHCRSGSELLVVLPRGDQQPARSRFEDMVFGAGRYTMRQIGDEMALQGAGVRMSRNEFGDCACDLMAGWAE</sequence>
<comment type="caution">
    <text evidence="1">The sequence shown here is derived from an EMBL/GenBank/DDBJ whole genome shotgun (WGS) entry which is preliminary data.</text>
</comment>
<dbReference type="RefSeq" id="WP_275633162.1">
    <property type="nucleotide sequence ID" value="NZ_JARGYD010000004.1"/>
</dbReference>
<accession>A0ABV7GUK4</accession>
<gene>
    <name evidence="1" type="ORF">ACFOGP_10725</name>
</gene>
<evidence type="ECO:0000313" key="1">
    <source>
        <dbReference type="EMBL" id="MFC3143186.1"/>
    </source>
</evidence>
<reference evidence="2" key="1">
    <citation type="journal article" date="2019" name="Int. J. Syst. Evol. Microbiol.">
        <title>The Global Catalogue of Microorganisms (GCM) 10K type strain sequencing project: providing services to taxonomists for standard genome sequencing and annotation.</title>
        <authorList>
            <consortium name="The Broad Institute Genomics Platform"/>
            <consortium name="The Broad Institute Genome Sequencing Center for Infectious Disease"/>
            <person name="Wu L."/>
            <person name="Ma J."/>
        </authorList>
    </citation>
    <scope>NUCLEOTIDE SEQUENCE [LARGE SCALE GENOMIC DNA]</scope>
    <source>
        <strain evidence="2">KCTC 52366</strain>
    </source>
</reference>
<evidence type="ECO:0000313" key="2">
    <source>
        <dbReference type="Proteomes" id="UP001595632"/>
    </source>
</evidence>
<proteinExistence type="predicted"/>
<protein>
    <submittedName>
        <fullName evidence="1">Uncharacterized protein</fullName>
    </submittedName>
</protein>
<name>A0ABV7GUK4_9RHOB</name>
<dbReference type="EMBL" id="JBHRTB010000010">
    <property type="protein sequence ID" value="MFC3143186.1"/>
    <property type="molecule type" value="Genomic_DNA"/>
</dbReference>